<dbReference type="RefSeq" id="WP_078604375.1">
    <property type="nucleotide sequence ID" value="NZ_MPZV01000001.1"/>
</dbReference>
<feature type="domain" description="Methionyl/Leucyl tRNA synthetase" evidence="10">
    <location>
        <begin position="4"/>
        <end position="406"/>
    </location>
</feature>
<comment type="similarity">
    <text evidence="2 9">Belongs to the class-I aminoacyl-tRNA synthetase family. MetG type 1 subfamily.</text>
</comment>
<comment type="caution">
    <text evidence="12">The sequence shown here is derived from an EMBL/GenBank/DDBJ whole genome shotgun (WGS) entry which is preliminary data.</text>
</comment>
<dbReference type="InterPro" id="IPR041872">
    <property type="entry name" value="Anticodon_Met"/>
</dbReference>
<protein>
    <recommendedName>
        <fullName evidence="9">Methionine--tRNA ligase</fullName>
        <ecNumber evidence="9">6.1.1.10</ecNumber>
    </recommendedName>
    <alternativeName>
        <fullName evidence="9">Methionyl-tRNA synthetase</fullName>
        <shortName evidence="9">MetRS</shortName>
    </alternativeName>
</protein>
<dbReference type="InterPro" id="IPR023458">
    <property type="entry name" value="Met-tRNA_ligase_1"/>
</dbReference>
<comment type="subcellular location">
    <subcellularLocation>
        <location evidence="9">Cytoplasm</location>
    </subcellularLocation>
</comment>
<feature type="binding site" evidence="9">
    <location>
        <position position="146"/>
    </location>
    <ligand>
        <name>Zn(2+)</name>
        <dbReference type="ChEBI" id="CHEBI:29105"/>
    </ligand>
</feature>
<evidence type="ECO:0000256" key="6">
    <source>
        <dbReference type="ARBA" id="ARBA00022917"/>
    </source>
</evidence>
<dbReference type="Proteomes" id="UP000190787">
    <property type="component" value="Unassembled WGS sequence"/>
</dbReference>
<feature type="binding site" evidence="9">
    <location>
        <position position="346"/>
    </location>
    <ligand>
        <name>ATP</name>
        <dbReference type="ChEBI" id="CHEBI:30616"/>
    </ligand>
</feature>
<dbReference type="SUPFAM" id="SSF57770">
    <property type="entry name" value="Methionyl-tRNA synthetase (MetRS), Zn-domain"/>
    <property type="match status" value="1"/>
</dbReference>
<keyword evidence="5 9" id="KW-0067">ATP-binding</keyword>
<dbReference type="SUPFAM" id="SSF47323">
    <property type="entry name" value="Anticodon-binding domain of a subclass of class I aminoacyl-tRNA synthetases"/>
    <property type="match status" value="1"/>
</dbReference>
<dbReference type="InterPro" id="IPR014758">
    <property type="entry name" value="Met-tRNA_synth"/>
</dbReference>
<dbReference type="PANTHER" id="PTHR45765:SF1">
    <property type="entry name" value="METHIONINE--TRNA LIGASE, CYTOPLASMIC"/>
    <property type="match status" value="1"/>
</dbReference>
<feature type="short sequence motif" description="'KMSKS' region" evidence="9">
    <location>
        <begin position="343"/>
        <end position="347"/>
    </location>
</feature>
<comment type="function">
    <text evidence="1 9">Is required not only for elongation of protein synthesis but also for the initiation of all mRNA translation through initiator tRNA(fMet) aminoacylation.</text>
</comment>
<evidence type="ECO:0000256" key="3">
    <source>
        <dbReference type="ARBA" id="ARBA00022598"/>
    </source>
</evidence>
<feature type="binding site" evidence="9">
    <location>
        <position position="143"/>
    </location>
    <ligand>
        <name>Zn(2+)</name>
        <dbReference type="ChEBI" id="CHEBI:29105"/>
    </ligand>
</feature>
<dbReference type="Gene3D" id="2.20.28.20">
    <property type="entry name" value="Methionyl-tRNA synthetase, Zn-domain"/>
    <property type="match status" value="1"/>
</dbReference>
<comment type="cofactor">
    <cofactor evidence="9">
        <name>Zn(2+)</name>
        <dbReference type="ChEBI" id="CHEBI:29105"/>
    </cofactor>
    <text evidence="9">Binds 1 zinc ion per subunit.</text>
</comment>
<keyword evidence="6 9" id="KW-0648">Protein biosynthesis</keyword>
<dbReference type="CDD" id="cd00814">
    <property type="entry name" value="MetRS_core"/>
    <property type="match status" value="1"/>
</dbReference>
<reference evidence="12 13" key="1">
    <citation type="submission" date="2016-11" db="EMBL/GenBank/DDBJ databases">
        <title>A multilocus sequence analysis scheme for characterization of bacteria in the genus Thioclava.</title>
        <authorList>
            <person name="Liu Y."/>
            <person name="Shao Z."/>
        </authorList>
    </citation>
    <scope>NUCLEOTIDE SEQUENCE [LARGE SCALE GENOMIC DNA]</scope>
    <source>
        <strain evidence="12 13">TAW-CT134</strain>
    </source>
</reference>
<feature type="binding site" evidence="9">
    <location>
        <position position="156"/>
    </location>
    <ligand>
        <name>Zn(2+)</name>
        <dbReference type="ChEBI" id="CHEBI:29105"/>
    </ligand>
</feature>
<dbReference type="SUPFAM" id="SSF52374">
    <property type="entry name" value="Nucleotidylyl transferase"/>
    <property type="match status" value="1"/>
</dbReference>
<sequence length="569" mass="63877">MARHLITSAIPYINGIKHLGNLVGSQLPADLFARYQRARGNEVMFICATDEHGTPAELAAAKAGKPVAEYCAEMHEVQAKIAEGFRLSFDHFGRSSSPQNHRLTQHFAVKLAEAGLIREVSETQMYSKADGRFLPDRYIEGTCPNCGFESARGDQCDNCTKQLDPVDLINPHSTISGSTDLEMRGTKHLFLRQSAMKDRLDAWIDSKSDWPVLTTSIAKKWLHDGDGLQDRGITRDLSWGVPAQFEGAPWSGMEGKVFYVWFDAPIEYIAATEEWTEKTGGDWERWWRTDKGADDVTYTQFMGKDNVPFHTLSFPATILGSGEPWKLVDYIKSFNYLNYDGGQFSTSRGRGVFMDQALELLPADYWRWWLLSHAPESADAEFTWENFQVSANKDLADVLGNFVSRITKFTRSKFGEAIPEGGSWGAQEAALIEDLTTRIRAYETHMEEKDIRKAAMELRGIWVAGNEYLQASAPWSVFKTDPDQAAAIARLALNLIPIYAVLSAPFIPDAAKIMLEAMGDEDRGWPGDVKTALEALPAGHAFTTPEVLFRKITDDEREEWQERFAGTRD</sequence>
<dbReference type="InterPro" id="IPR015413">
    <property type="entry name" value="Methionyl/Leucyl_tRNA_Synth"/>
</dbReference>
<dbReference type="Pfam" id="PF19303">
    <property type="entry name" value="Anticodon_3"/>
    <property type="match status" value="1"/>
</dbReference>
<keyword evidence="3 9" id="KW-0436">Ligase</keyword>
<evidence type="ECO:0000256" key="7">
    <source>
        <dbReference type="ARBA" id="ARBA00023146"/>
    </source>
</evidence>
<dbReference type="InterPro" id="IPR009080">
    <property type="entry name" value="tRNAsynth_Ia_anticodon-bd"/>
</dbReference>
<keyword evidence="9" id="KW-0479">Metal-binding</keyword>
<feature type="domain" description="Methionyl-tRNA synthetase anticodon-binding" evidence="11">
    <location>
        <begin position="418"/>
        <end position="569"/>
    </location>
</feature>
<evidence type="ECO:0000259" key="10">
    <source>
        <dbReference type="Pfam" id="PF09334"/>
    </source>
</evidence>
<dbReference type="InterPro" id="IPR033911">
    <property type="entry name" value="MetRS_core"/>
</dbReference>
<dbReference type="CDD" id="cd07957">
    <property type="entry name" value="Anticodon_Ia_Met"/>
    <property type="match status" value="1"/>
</dbReference>
<evidence type="ECO:0000313" key="12">
    <source>
        <dbReference type="EMBL" id="OOY26097.1"/>
    </source>
</evidence>
<evidence type="ECO:0000259" key="11">
    <source>
        <dbReference type="Pfam" id="PF19303"/>
    </source>
</evidence>
<evidence type="ECO:0000256" key="9">
    <source>
        <dbReference type="HAMAP-Rule" id="MF_00098"/>
    </source>
</evidence>
<dbReference type="Gene3D" id="1.10.730.10">
    <property type="entry name" value="Isoleucyl-tRNA Synthetase, Domain 1"/>
    <property type="match status" value="1"/>
</dbReference>
<dbReference type="PANTHER" id="PTHR45765">
    <property type="entry name" value="METHIONINE--TRNA LIGASE"/>
    <property type="match status" value="1"/>
</dbReference>
<proteinExistence type="inferred from homology"/>
<evidence type="ECO:0000256" key="1">
    <source>
        <dbReference type="ARBA" id="ARBA00003314"/>
    </source>
</evidence>
<keyword evidence="7 9" id="KW-0030">Aminoacyl-tRNA synthetase</keyword>
<feature type="short sequence motif" description="'HIGH' region" evidence="9">
    <location>
        <begin position="11"/>
        <end position="21"/>
    </location>
</feature>
<evidence type="ECO:0000313" key="13">
    <source>
        <dbReference type="Proteomes" id="UP000190787"/>
    </source>
</evidence>
<comment type="subunit">
    <text evidence="9">Monomer.</text>
</comment>
<dbReference type="PRINTS" id="PR01041">
    <property type="entry name" value="TRNASYNTHMET"/>
</dbReference>
<comment type="catalytic activity">
    <reaction evidence="8 9">
        <text>tRNA(Met) + L-methionine + ATP = L-methionyl-tRNA(Met) + AMP + diphosphate</text>
        <dbReference type="Rhea" id="RHEA:13481"/>
        <dbReference type="Rhea" id="RHEA-COMP:9667"/>
        <dbReference type="Rhea" id="RHEA-COMP:9698"/>
        <dbReference type="ChEBI" id="CHEBI:30616"/>
        <dbReference type="ChEBI" id="CHEBI:33019"/>
        <dbReference type="ChEBI" id="CHEBI:57844"/>
        <dbReference type="ChEBI" id="CHEBI:78442"/>
        <dbReference type="ChEBI" id="CHEBI:78530"/>
        <dbReference type="ChEBI" id="CHEBI:456215"/>
        <dbReference type="EC" id="6.1.1.10"/>
    </reaction>
</comment>
<keyword evidence="9" id="KW-0862">Zinc</keyword>
<feature type="binding site" evidence="9">
    <location>
        <position position="159"/>
    </location>
    <ligand>
        <name>Zn(2+)</name>
        <dbReference type="ChEBI" id="CHEBI:29105"/>
    </ligand>
</feature>
<dbReference type="InterPro" id="IPR029038">
    <property type="entry name" value="MetRS_Zn"/>
</dbReference>
<evidence type="ECO:0000256" key="4">
    <source>
        <dbReference type="ARBA" id="ARBA00022741"/>
    </source>
</evidence>
<dbReference type="NCBIfam" id="TIGR00398">
    <property type="entry name" value="metG"/>
    <property type="match status" value="1"/>
</dbReference>
<keyword evidence="9" id="KW-0963">Cytoplasm</keyword>
<dbReference type="GO" id="GO:0016874">
    <property type="term" value="F:ligase activity"/>
    <property type="evidence" value="ECO:0007669"/>
    <property type="project" value="UniProtKB-KW"/>
</dbReference>
<dbReference type="EC" id="6.1.1.10" evidence="9"/>
<dbReference type="EMBL" id="MPZV01000001">
    <property type="protein sequence ID" value="OOY26097.1"/>
    <property type="molecule type" value="Genomic_DNA"/>
</dbReference>
<organism evidence="12 13">
    <name type="scientific">Thioclava sediminum</name>
    <dbReference type="NCBI Taxonomy" id="1915319"/>
    <lineage>
        <taxon>Bacteria</taxon>
        <taxon>Pseudomonadati</taxon>
        <taxon>Pseudomonadota</taxon>
        <taxon>Alphaproteobacteria</taxon>
        <taxon>Rhodobacterales</taxon>
        <taxon>Paracoccaceae</taxon>
        <taxon>Thioclava</taxon>
    </lineage>
</organism>
<accession>A0ABX3N297</accession>
<keyword evidence="13" id="KW-1185">Reference proteome</keyword>
<dbReference type="HAMAP" id="MF_00098">
    <property type="entry name" value="Met_tRNA_synth_type1"/>
    <property type="match status" value="1"/>
</dbReference>
<evidence type="ECO:0000256" key="8">
    <source>
        <dbReference type="ARBA" id="ARBA00047364"/>
    </source>
</evidence>
<dbReference type="Gene3D" id="3.40.50.620">
    <property type="entry name" value="HUPs"/>
    <property type="match status" value="1"/>
</dbReference>
<evidence type="ECO:0000256" key="2">
    <source>
        <dbReference type="ARBA" id="ARBA00008258"/>
    </source>
</evidence>
<keyword evidence="4 9" id="KW-0547">Nucleotide-binding</keyword>
<evidence type="ECO:0000256" key="5">
    <source>
        <dbReference type="ARBA" id="ARBA00022840"/>
    </source>
</evidence>
<dbReference type="Pfam" id="PF09334">
    <property type="entry name" value="tRNA-synt_1g"/>
    <property type="match status" value="1"/>
</dbReference>
<dbReference type="InterPro" id="IPR014729">
    <property type="entry name" value="Rossmann-like_a/b/a_fold"/>
</dbReference>
<name>A0ABX3N297_9RHOB</name>
<gene>
    <name evidence="9" type="primary">metG</name>
    <name evidence="12" type="ORF">BMI91_06885</name>
</gene>